<dbReference type="SMART" id="SM00748">
    <property type="entry name" value="HEPN"/>
    <property type="match status" value="1"/>
</dbReference>
<dbReference type="Proteomes" id="UP000001037">
    <property type="component" value="Chromosome"/>
</dbReference>
<feature type="domain" description="HEPN" evidence="1">
    <location>
        <begin position="10"/>
        <end position="120"/>
    </location>
</feature>
<proteinExistence type="predicted"/>
<evidence type="ECO:0000313" key="3">
    <source>
        <dbReference type="Proteomes" id="UP000001037"/>
    </source>
</evidence>
<dbReference type="RefSeq" id="WP_014026772.1">
    <property type="nucleotide sequence ID" value="NC_015931.1"/>
</dbReference>
<dbReference type="AlphaFoldDB" id="G0EFZ4"/>
<dbReference type="Pfam" id="PF05168">
    <property type="entry name" value="HEPN"/>
    <property type="match status" value="1"/>
</dbReference>
<organism evidence="2 3">
    <name type="scientific">Pyrolobus fumarii (strain DSM 11204 / 1A)</name>
    <dbReference type="NCBI Taxonomy" id="694429"/>
    <lineage>
        <taxon>Archaea</taxon>
        <taxon>Thermoproteota</taxon>
        <taxon>Thermoprotei</taxon>
        <taxon>Desulfurococcales</taxon>
        <taxon>Pyrodictiaceae</taxon>
        <taxon>Pyrolobus</taxon>
    </lineage>
</organism>
<dbReference type="InParanoid" id="G0EFZ4"/>
<dbReference type="PROSITE" id="PS50910">
    <property type="entry name" value="HEPN"/>
    <property type="match status" value="1"/>
</dbReference>
<dbReference type="STRING" id="694429.Pyrfu_1236"/>
<gene>
    <name evidence="2" type="ordered locus">Pyrfu_1236</name>
</gene>
<sequence length="148" mass="16666">MVRSEARDWFDGALVDLDEARDALRRGRYNWALFAAHQAVEKALKAAYMVLKRARPPKTHDLVRLVEGLGLRLPRELYVGVAELTPYYTLARYPNAGLERPWESIPRETAERLVGVAERVVEHVGRLLGFTGAPREGQEGASGDRREG</sequence>
<dbReference type="InterPro" id="IPR007842">
    <property type="entry name" value="HEPN_dom"/>
</dbReference>
<accession>G0EFZ4</accession>
<dbReference type="GeneID" id="11138419"/>
<keyword evidence="3" id="KW-1185">Reference proteome</keyword>
<protein>
    <submittedName>
        <fullName evidence="2">HEPN domain protein</fullName>
    </submittedName>
</protein>
<dbReference type="EMBL" id="CP002838">
    <property type="protein sequence ID" value="AEM39095.1"/>
    <property type="molecule type" value="Genomic_DNA"/>
</dbReference>
<dbReference type="HOGENOM" id="CLU_123170_2_2_2"/>
<evidence type="ECO:0000259" key="1">
    <source>
        <dbReference type="PROSITE" id="PS50910"/>
    </source>
</evidence>
<dbReference type="KEGG" id="pfm:Pyrfu_1236"/>
<dbReference type="SUPFAM" id="SSF81593">
    <property type="entry name" value="Nucleotidyltransferase substrate binding subunit/domain"/>
    <property type="match status" value="1"/>
</dbReference>
<dbReference type="eggNOG" id="arCOG01191">
    <property type="taxonomic scope" value="Archaea"/>
</dbReference>
<dbReference type="OrthoDB" id="359241at2157"/>
<evidence type="ECO:0000313" key="2">
    <source>
        <dbReference type="EMBL" id="AEM39095.1"/>
    </source>
</evidence>
<dbReference type="Gene3D" id="1.20.120.330">
    <property type="entry name" value="Nucleotidyltransferases domain 2"/>
    <property type="match status" value="1"/>
</dbReference>
<reference evidence="2 3" key="1">
    <citation type="journal article" date="2011" name="Stand. Genomic Sci.">
        <title>Complete genome sequence of the hyperthermophilic chemolithoautotroph Pyrolobus fumarii type strain (1A).</title>
        <authorList>
            <person name="Anderson I."/>
            <person name="Goker M."/>
            <person name="Nolan M."/>
            <person name="Lucas S."/>
            <person name="Hammon N."/>
            <person name="Deshpande S."/>
            <person name="Cheng J.F."/>
            <person name="Tapia R."/>
            <person name="Han C."/>
            <person name="Goodwin L."/>
            <person name="Pitluck S."/>
            <person name="Huntemann M."/>
            <person name="Liolios K."/>
            <person name="Ivanova N."/>
            <person name="Pagani I."/>
            <person name="Mavromatis K."/>
            <person name="Ovchinikova G."/>
            <person name="Pati A."/>
            <person name="Chen A."/>
            <person name="Palaniappan K."/>
            <person name="Land M."/>
            <person name="Hauser L."/>
            <person name="Brambilla E.M."/>
            <person name="Huber H."/>
            <person name="Yasawong M."/>
            <person name="Rohde M."/>
            <person name="Spring S."/>
            <person name="Abt B."/>
            <person name="Sikorski J."/>
            <person name="Wirth R."/>
            <person name="Detter J.C."/>
            <person name="Woyke T."/>
            <person name="Bristow J."/>
            <person name="Eisen J.A."/>
            <person name="Markowitz V."/>
            <person name="Hugenholtz P."/>
            <person name="Kyrpides N.C."/>
            <person name="Klenk H.P."/>
            <person name="Lapidus A."/>
        </authorList>
    </citation>
    <scope>NUCLEOTIDE SEQUENCE [LARGE SCALE GENOMIC DNA]</scope>
    <source>
        <strain evidence="3">DSM 11204 / 1A</strain>
    </source>
</reference>
<name>G0EFZ4_PYRF1</name>